<keyword evidence="7 13" id="KW-0479">Metal-binding</keyword>
<dbReference type="GO" id="GO:0004497">
    <property type="term" value="F:monooxygenase activity"/>
    <property type="evidence" value="ECO:0007669"/>
    <property type="project" value="UniProtKB-KW"/>
</dbReference>
<dbReference type="STRING" id="945553.A0A0D2L954"/>
<comment type="subcellular location">
    <subcellularLocation>
        <location evidence="2">Membrane</location>
    </subcellularLocation>
</comment>
<comment type="similarity">
    <text evidence="4">Belongs to the cytochrome P450 family.</text>
</comment>
<keyword evidence="11" id="KW-0503">Monooxygenase</keyword>
<keyword evidence="6" id="KW-0812">Transmembrane</keyword>
<dbReference type="InterPro" id="IPR001128">
    <property type="entry name" value="Cyt_P450"/>
</dbReference>
<feature type="signal peptide" evidence="14">
    <location>
        <begin position="1"/>
        <end position="24"/>
    </location>
</feature>
<evidence type="ECO:0000256" key="10">
    <source>
        <dbReference type="ARBA" id="ARBA00023004"/>
    </source>
</evidence>
<evidence type="ECO:0000256" key="6">
    <source>
        <dbReference type="ARBA" id="ARBA00022692"/>
    </source>
</evidence>
<keyword evidence="10 13" id="KW-0408">Iron</keyword>
<evidence type="ECO:0000256" key="5">
    <source>
        <dbReference type="ARBA" id="ARBA00022617"/>
    </source>
</evidence>
<dbReference type="PRINTS" id="PR00465">
    <property type="entry name" value="EP450IV"/>
</dbReference>
<comment type="pathway">
    <text evidence="3">Secondary metabolite biosynthesis; terpenoid biosynthesis.</text>
</comment>
<evidence type="ECO:0000256" key="8">
    <source>
        <dbReference type="ARBA" id="ARBA00022989"/>
    </source>
</evidence>
<keyword evidence="9" id="KW-0560">Oxidoreductase</keyword>
<dbReference type="Pfam" id="PF00067">
    <property type="entry name" value="p450"/>
    <property type="match status" value="1"/>
</dbReference>
<evidence type="ECO:0000256" key="1">
    <source>
        <dbReference type="ARBA" id="ARBA00001971"/>
    </source>
</evidence>
<feature type="binding site" description="axial binding residue" evidence="13">
    <location>
        <position position="465"/>
    </location>
    <ligand>
        <name>heme</name>
        <dbReference type="ChEBI" id="CHEBI:30413"/>
    </ligand>
    <ligandPart>
        <name>Fe</name>
        <dbReference type="ChEBI" id="CHEBI:18248"/>
    </ligandPart>
</feature>
<evidence type="ECO:0000256" key="7">
    <source>
        <dbReference type="ARBA" id="ARBA00022723"/>
    </source>
</evidence>
<organism evidence="15 16">
    <name type="scientific">Hypholoma sublateritium (strain FD-334 SS-4)</name>
    <dbReference type="NCBI Taxonomy" id="945553"/>
    <lineage>
        <taxon>Eukaryota</taxon>
        <taxon>Fungi</taxon>
        <taxon>Dikarya</taxon>
        <taxon>Basidiomycota</taxon>
        <taxon>Agaricomycotina</taxon>
        <taxon>Agaricomycetes</taxon>
        <taxon>Agaricomycetidae</taxon>
        <taxon>Agaricales</taxon>
        <taxon>Agaricineae</taxon>
        <taxon>Strophariaceae</taxon>
        <taxon>Hypholoma</taxon>
    </lineage>
</organism>
<reference evidence="16" key="1">
    <citation type="submission" date="2014-04" db="EMBL/GenBank/DDBJ databases">
        <title>Evolutionary Origins and Diversification of the Mycorrhizal Mutualists.</title>
        <authorList>
            <consortium name="DOE Joint Genome Institute"/>
            <consortium name="Mycorrhizal Genomics Consortium"/>
            <person name="Kohler A."/>
            <person name="Kuo A."/>
            <person name="Nagy L.G."/>
            <person name="Floudas D."/>
            <person name="Copeland A."/>
            <person name="Barry K.W."/>
            <person name="Cichocki N."/>
            <person name="Veneault-Fourrey C."/>
            <person name="LaButti K."/>
            <person name="Lindquist E.A."/>
            <person name="Lipzen A."/>
            <person name="Lundell T."/>
            <person name="Morin E."/>
            <person name="Murat C."/>
            <person name="Riley R."/>
            <person name="Ohm R."/>
            <person name="Sun H."/>
            <person name="Tunlid A."/>
            <person name="Henrissat B."/>
            <person name="Grigoriev I.V."/>
            <person name="Hibbett D.S."/>
            <person name="Martin F."/>
        </authorList>
    </citation>
    <scope>NUCLEOTIDE SEQUENCE [LARGE SCALE GENOMIC DNA]</scope>
    <source>
        <strain evidence="16">FD-334 SS-4</strain>
    </source>
</reference>
<evidence type="ECO:0000313" key="16">
    <source>
        <dbReference type="Proteomes" id="UP000054270"/>
    </source>
</evidence>
<dbReference type="Gene3D" id="1.10.630.10">
    <property type="entry name" value="Cytochrome P450"/>
    <property type="match status" value="1"/>
</dbReference>
<dbReference type="InterPro" id="IPR036396">
    <property type="entry name" value="Cyt_P450_sf"/>
</dbReference>
<dbReference type="PANTHER" id="PTHR24305">
    <property type="entry name" value="CYTOCHROME P450"/>
    <property type="match status" value="1"/>
</dbReference>
<dbReference type="PRINTS" id="PR00385">
    <property type="entry name" value="P450"/>
</dbReference>
<dbReference type="PANTHER" id="PTHR24305:SF166">
    <property type="entry name" value="CYTOCHROME P450 12A4, MITOCHONDRIAL-RELATED"/>
    <property type="match status" value="1"/>
</dbReference>
<evidence type="ECO:0000256" key="9">
    <source>
        <dbReference type="ARBA" id="ARBA00023002"/>
    </source>
</evidence>
<dbReference type="SUPFAM" id="SSF48264">
    <property type="entry name" value="Cytochrome P450"/>
    <property type="match status" value="1"/>
</dbReference>
<feature type="chain" id="PRO_5002263612" description="Cytochrome P450" evidence="14">
    <location>
        <begin position="25"/>
        <end position="522"/>
    </location>
</feature>
<dbReference type="AlphaFoldDB" id="A0A0D2L954"/>
<dbReference type="GO" id="GO:0016020">
    <property type="term" value="C:membrane"/>
    <property type="evidence" value="ECO:0007669"/>
    <property type="project" value="UniProtKB-SubCell"/>
</dbReference>
<keyword evidence="12" id="KW-0472">Membrane</keyword>
<dbReference type="EMBL" id="KN817541">
    <property type="protein sequence ID" value="KJA23712.1"/>
    <property type="molecule type" value="Genomic_DNA"/>
</dbReference>
<evidence type="ECO:0000256" key="11">
    <source>
        <dbReference type="ARBA" id="ARBA00023033"/>
    </source>
</evidence>
<proteinExistence type="inferred from homology"/>
<dbReference type="OrthoDB" id="1470350at2759"/>
<evidence type="ECO:0000313" key="15">
    <source>
        <dbReference type="EMBL" id="KJA23712.1"/>
    </source>
</evidence>
<keyword evidence="8" id="KW-1133">Transmembrane helix</keyword>
<evidence type="ECO:0000256" key="12">
    <source>
        <dbReference type="ARBA" id="ARBA00023136"/>
    </source>
</evidence>
<evidence type="ECO:0000256" key="2">
    <source>
        <dbReference type="ARBA" id="ARBA00004370"/>
    </source>
</evidence>
<evidence type="ECO:0000256" key="4">
    <source>
        <dbReference type="ARBA" id="ARBA00010617"/>
    </source>
</evidence>
<sequence length="522" mass="58355">MDYILMFLLFIVSCFLLIRRYTRRSDDVSSLQGPKPCSWVYGNMIEFILGIPAGQTEMGWFAKYGDVLKFFACFGEERLLLSDPAAIKHVLLDPRVFVKSRKYQLINLIGFGEGSVIYAEGADHRRIRGVMNTMFSAASVRTLTPVLERTAKDLSQVCELSSGSTVDIYRLLHQTTLRAITEAVMGYDITSDKEYTSTYEDLLVSVSQRSKKGIIADAFLSRLPSSCVQLLKDYPPTDLKKLLDHRKMTNKISENLIASQAKSIKDGNPLEDNLYSILLNSNAKASDKNKMSVDELKDQFGGLTTAGEDTTANSIVWILYVLSQHREWQDRLRREVKEADNAANTSGVDSIEYDRLPFLNAIIKEVLRFYPAGSFTEREAACDTTIPLSTPIISLSGKSLTNLSVNKGRRMIISMTAYNRLPSIWGHDANELNPLRWLDGREIESGGTIGPYANLSNFIGGPRTCLGWRFAILEIQVIVAELMRNFAFSLPPGVTICPASAITVVPMDSHGRTWLPLHVVHL</sequence>
<dbReference type="GO" id="GO:0005506">
    <property type="term" value="F:iron ion binding"/>
    <property type="evidence" value="ECO:0007669"/>
    <property type="project" value="InterPro"/>
</dbReference>
<evidence type="ECO:0000256" key="3">
    <source>
        <dbReference type="ARBA" id="ARBA00004721"/>
    </source>
</evidence>
<name>A0A0D2L954_HYPSF</name>
<keyword evidence="16" id="KW-1185">Reference proteome</keyword>
<keyword evidence="14" id="KW-0732">Signal</keyword>
<protein>
    <recommendedName>
        <fullName evidence="17">Cytochrome P450</fullName>
    </recommendedName>
</protein>
<dbReference type="InterPro" id="IPR002403">
    <property type="entry name" value="Cyt_P450_E_grp-IV"/>
</dbReference>
<evidence type="ECO:0000256" key="14">
    <source>
        <dbReference type="SAM" id="SignalP"/>
    </source>
</evidence>
<dbReference type="Proteomes" id="UP000054270">
    <property type="component" value="Unassembled WGS sequence"/>
</dbReference>
<comment type="cofactor">
    <cofactor evidence="1 13">
        <name>heme</name>
        <dbReference type="ChEBI" id="CHEBI:30413"/>
    </cofactor>
</comment>
<dbReference type="GO" id="GO:0016705">
    <property type="term" value="F:oxidoreductase activity, acting on paired donors, with incorporation or reduction of molecular oxygen"/>
    <property type="evidence" value="ECO:0007669"/>
    <property type="project" value="InterPro"/>
</dbReference>
<evidence type="ECO:0000256" key="13">
    <source>
        <dbReference type="PIRSR" id="PIRSR602403-1"/>
    </source>
</evidence>
<gene>
    <name evidence="15" type="ORF">HYPSUDRAFT_39547</name>
</gene>
<keyword evidence="5 13" id="KW-0349">Heme</keyword>
<evidence type="ECO:0008006" key="17">
    <source>
        <dbReference type="Google" id="ProtNLM"/>
    </source>
</evidence>
<dbReference type="InterPro" id="IPR050121">
    <property type="entry name" value="Cytochrome_P450_monoxygenase"/>
</dbReference>
<dbReference type="GO" id="GO:0020037">
    <property type="term" value="F:heme binding"/>
    <property type="evidence" value="ECO:0007669"/>
    <property type="project" value="InterPro"/>
</dbReference>
<accession>A0A0D2L954</accession>